<proteinExistence type="predicted"/>
<comment type="caution">
    <text evidence="1">The sequence shown here is derived from an EMBL/GenBank/DDBJ whole genome shotgun (WGS) entry which is preliminary data.</text>
</comment>
<reference evidence="1 2" key="1">
    <citation type="submission" date="2020-02" db="EMBL/GenBank/DDBJ databases">
        <title>Draft genome sequence of Haematococcus lacustris strain NIES-144.</title>
        <authorList>
            <person name="Morimoto D."/>
            <person name="Nakagawa S."/>
            <person name="Yoshida T."/>
            <person name="Sawayama S."/>
        </authorList>
    </citation>
    <scope>NUCLEOTIDE SEQUENCE [LARGE SCALE GENOMIC DNA]</scope>
    <source>
        <strain evidence="1 2">NIES-144</strain>
    </source>
</reference>
<evidence type="ECO:0000313" key="2">
    <source>
        <dbReference type="Proteomes" id="UP000485058"/>
    </source>
</evidence>
<sequence length="120" mass="13550">MAHTSHHTFERPKFPPGTVNLGNYTLSRYLPTQDPALEELQQVCHEVLPHMDQVLQACSQYHLHCPQDGWVTTAGFVVSAHKAGLHLSRAQLLALERAVPKDTLGRINYYNIAHAWTEVQ</sequence>
<gene>
    <name evidence="1" type="ORF">HaLaN_21795</name>
</gene>
<protein>
    <submittedName>
        <fullName evidence="1">Glyco_hydro_18 domain-containing protein</fullName>
    </submittedName>
</protein>
<keyword evidence="2" id="KW-1185">Reference proteome</keyword>
<dbReference type="Proteomes" id="UP000485058">
    <property type="component" value="Unassembled WGS sequence"/>
</dbReference>
<organism evidence="1 2">
    <name type="scientific">Haematococcus lacustris</name>
    <name type="common">Green alga</name>
    <name type="synonym">Haematococcus pluvialis</name>
    <dbReference type="NCBI Taxonomy" id="44745"/>
    <lineage>
        <taxon>Eukaryota</taxon>
        <taxon>Viridiplantae</taxon>
        <taxon>Chlorophyta</taxon>
        <taxon>core chlorophytes</taxon>
        <taxon>Chlorophyceae</taxon>
        <taxon>CS clade</taxon>
        <taxon>Chlamydomonadales</taxon>
        <taxon>Haematococcaceae</taxon>
        <taxon>Haematococcus</taxon>
    </lineage>
</organism>
<dbReference type="EMBL" id="BLLF01002435">
    <property type="protein sequence ID" value="GFH24072.1"/>
    <property type="molecule type" value="Genomic_DNA"/>
</dbReference>
<name>A0A6A0A345_HAELA</name>
<accession>A0A6A0A345</accession>
<evidence type="ECO:0000313" key="1">
    <source>
        <dbReference type="EMBL" id="GFH24072.1"/>
    </source>
</evidence>
<dbReference type="AlphaFoldDB" id="A0A6A0A345"/>